<organism evidence="9 10">
    <name type="scientific">Thelohanellus kitauei</name>
    <name type="common">Myxosporean</name>
    <dbReference type="NCBI Taxonomy" id="669202"/>
    <lineage>
        <taxon>Eukaryota</taxon>
        <taxon>Metazoa</taxon>
        <taxon>Cnidaria</taxon>
        <taxon>Myxozoa</taxon>
        <taxon>Myxosporea</taxon>
        <taxon>Bivalvulida</taxon>
        <taxon>Platysporina</taxon>
        <taxon>Myxobolidae</taxon>
        <taxon>Thelohanellus</taxon>
    </lineage>
</organism>
<keyword evidence="3" id="KW-0540">Nuclease</keyword>
<feature type="region of interest" description="Disordered" evidence="7">
    <location>
        <begin position="358"/>
        <end position="386"/>
    </location>
</feature>
<evidence type="ECO:0000256" key="2">
    <source>
        <dbReference type="ARBA" id="ARBA00022695"/>
    </source>
</evidence>
<dbReference type="AlphaFoldDB" id="A0A0C2NF64"/>
<comment type="caution">
    <text evidence="9">The sequence shown here is derived from an EMBL/GenBank/DDBJ whole genome shotgun (WGS) entry which is preliminary data.</text>
</comment>
<keyword evidence="5" id="KW-0378">Hydrolase</keyword>
<evidence type="ECO:0000256" key="6">
    <source>
        <dbReference type="ARBA" id="ARBA00022918"/>
    </source>
</evidence>
<evidence type="ECO:0000313" key="10">
    <source>
        <dbReference type="Proteomes" id="UP000031668"/>
    </source>
</evidence>
<dbReference type="CDD" id="cd09274">
    <property type="entry name" value="RNase_HI_RT_Ty3"/>
    <property type="match status" value="1"/>
</dbReference>
<dbReference type="InterPro" id="IPR041373">
    <property type="entry name" value="RT_RNaseH"/>
</dbReference>
<feature type="domain" description="Reverse transcriptase" evidence="8">
    <location>
        <begin position="1"/>
        <end position="104"/>
    </location>
</feature>
<keyword evidence="6" id="KW-0695">RNA-directed DNA polymerase</keyword>
<feature type="compositionally biased region" description="Basic and acidic residues" evidence="7">
    <location>
        <begin position="367"/>
        <end position="386"/>
    </location>
</feature>
<dbReference type="PANTHER" id="PTHR37984:SF5">
    <property type="entry name" value="PROTEIN NYNRIN-LIKE"/>
    <property type="match status" value="1"/>
</dbReference>
<dbReference type="InterPro" id="IPR043128">
    <property type="entry name" value="Rev_trsase/Diguanyl_cyclase"/>
</dbReference>
<keyword evidence="1" id="KW-0808">Transferase</keyword>
<evidence type="ECO:0000256" key="5">
    <source>
        <dbReference type="ARBA" id="ARBA00022801"/>
    </source>
</evidence>
<dbReference type="EMBL" id="JWZT01001161">
    <property type="protein sequence ID" value="KII72627.1"/>
    <property type="molecule type" value="Genomic_DNA"/>
</dbReference>
<protein>
    <submittedName>
        <fullName evidence="9">Transposon Tf2-8 polyprotein</fullName>
    </submittedName>
</protein>
<dbReference type="InterPro" id="IPR000477">
    <property type="entry name" value="RT_dom"/>
</dbReference>
<dbReference type="OMA" id="NIIARCH"/>
<proteinExistence type="predicted"/>
<dbReference type="GO" id="GO:0016787">
    <property type="term" value="F:hydrolase activity"/>
    <property type="evidence" value="ECO:0007669"/>
    <property type="project" value="UniProtKB-KW"/>
</dbReference>
<dbReference type="FunFam" id="3.30.70.270:FF:000003">
    <property type="entry name" value="Transposon Ty3-G Gag-Pol polyprotein"/>
    <property type="match status" value="1"/>
</dbReference>
<evidence type="ECO:0000256" key="3">
    <source>
        <dbReference type="ARBA" id="ARBA00022722"/>
    </source>
</evidence>
<dbReference type="FunFam" id="3.10.20.370:FF:000001">
    <property type="entry name" value="Retrovirus-related Pol polyprotein from transposon 17.6-like protein"/>
    <property type="match status" value="1"/>
</dbReference>
<dbReference type="PROSITE" id="PS50878">
    <property type="entry name" value="RT_POL"/>
    <property type="match status" value="1"/>
</dbReference>
<gene>
    <name evidence="9" type="ORF">RF11_06459</name>
</gene>
<dbReference type="Gene3D" id="3.30.70.270">
    <property type="match status" value="2"/>
</dbReference>
<dbReference type="FunFam" id="3.30.70.270:FF:000020">
    <property type="entry name" value="Transposon Tf2-6 polyprotein-like Protein"/>
    <property type="match status" value="1"/>
</dbReference>
<keyword evidence="10" id="KW-1185">Reference proteome</keyword>
<dbReference type="InterPro" id="IPR050951">
    <property type="entry name" value="Retrovirus_Pol_polyprotein"/>
</dbReference>
<reference evidence="9 10" key="1">
    <citation type="journal article" date="2014" name="Genome Biol. Evol.">
        <title>The genome of the myxosporean Thelohanellus kitauei shows adaptations to nutrient acquisition within its fish host.</title>
        <authorList>
            <person name="Yang Y."/>
            <person name="Xiong J."/>
            <person name="Zhou Z."/>
            <person name="Huo F."/>
            <person name="Miao W."/>
            <person name="Ran C."/>
            <person name="Liu Y."/>
            <person name="Zhang J."/>
            <person name="Feng J."/>
            <person name="Wang M."/>
            <person name="Wang M."/>
            <person name="Wang L."/>
            <person name="Yao B."/>
        </authorList>
    </citation>
    <scope>NUCLEOTIDE SEQUENCE [LARGE SCALE GENOMIC DNA]</scope>
    <source>
        <strain evidence="9">Wuqing</strain>
    </source>
</reference>
<dbReference type="OrthoDB" id="6765319at2759"/>
<evidence type="ECO:0000256" key="7">
    <source>
        <dbReference type="SAM" id="MobiDB-lite"/>
    </source>
</evidence>
<evidence type="ECO:0000313" key="9">
    <source>
        <dbReference type="EMBL" id="KII72627.1"/>
    </source>
</evidence>
<dbReference type="Gene3D" id="3.10.10.10">
    <property type="entry name" value="HIV Type 1 Reverse Transcriptase, subunit A, domain 1"/>
    <property type="match status" value="1"/>
</dbReference>
<dbReference type="InterPro" id="IPR043502">
    <property type="entry name" value="DNA/RNA_pol_sf"/>
</dbReference>
<name>A0A0C2NF64_THEKT</name>
<evidence type="ECO:0000256" key="1">
    <source>
        <dbReference type="ARBA" id="ARBA00022679"/>
    </source>
</evidence>
<evidence type="ECO:0000256" key="4">
    <source>
        <dbReference type="ARBA" id="ARBA00022759"/>
    </source>
</evidence>
<dbReference type="PANTHER" id="PTHR37984">
    <property type="entry name" value="PROTEIN CBG26694"/>
    <property type="match status" value="1"/>
</dbReference>
<accession>A0A0C2NF64</accession>
<dbReference type="GO" id="GO:0003964">
    <property type="term" value="F:RNA-directed DNA polymerase activity"/>
    <property type="evidence" value="ECO:0007669"/>
    <property type="project" value="UniProtKB-KW"/>
</dbReference>
<dbReference type="GO" id="GO:0004519">
    <property type="term" value="F:endonuclease activity"/>
    <property type="evidence" value="ECO:0007669"/>
    <property type="project" value="UniProtKB-KW"/>
</dbReference>
<dbReference type="Pfam" id="PF00078">
    <property type="entry name" value="RVT_1"/>
    <property type="match status" value="1"/>
</dbReference>
<dbReference type="Pfam" id="PF17917">
    <property type="entry name" value="RT_RNaseH"/>
    <property type="match status" value="1"/>
</dbReference>
<dbReference type="Proteomes" id="UP000031668">
    <property type="component" value="Unassembled WGS sequence"/>
</dbReference>
<evidence type="ECO:0000259" key="8">
    <source>
        <dbReference type="PROSITE" id="PS50878"/>
    </source>
</evidence>
<dbReference type="SUPFAM" id="SSF56672">
    <property type="entry name" value="DNA/RNA polymerases"/>
    <property type="match status" value="1"/>
</dbReference>
<keyword evidence="2" id="KW-0548">Nucleotidyltransferase</keyword>
<sequence>MEVHDESRELLVIATHLGYFRYTRLPFGVSVAPALFQNFMDTILCDLHHVSCFLDDIIITGKDDTEHLSNLDIVLSRLENIGLTTQKSKCKFYQESITYLGHKIDKNGIHPDKSSVECLLDMPAPSNTKELKSWLGSVNFYSRFIPMLQPISSELYSLLRKDTIWNWSIINQNSFDKVLEKLVSCNWLAHYDPNLPIIMDTDASSQGNGAVLIQLDKDGHEHPISFTSRILSTCEQKYSTIEREALAIVYGLRKFNHYLFGRSFKIRTDHKPLEHLFSIKRPLPAIVISRLERWLLILNSYDFKIIYRSGASNAIADSLSRLPRNHQESPEEIEEQAENIKILTVHLEGKTTSKNILKKNTLSDPTSNKDGRIKDTFKDNTDLISK</sequence>
<dbReference type="CDD" id="cd01647">
    <property type="entry name" value="RT_LTR"/>
    <property type="match status" value="1"/>
</dbReference>
<keyword evidence="4" id="KW-0255">Endonuclease</keyword>